<evidence type="ECO:0000313" key="2">
    <source>
        <dbReference type="Proteomes" id="UP001281147"/>
    </source>
</evidence>
<dbReference type="EMBL" id="JAUTXU010000383">
    <property type="protein sequence ID" value="KAK3681977.1"/>
    <property type="molecule type" value="Genomic_DNA"/>
</dbReference>
<sequence>MPSPTSAAATSARIDDIPNEEVAQELSARASKNPQLRALNKAVKDGTATPEQMTQFGVYIQDVKDMLHLQRGLAQPAAAAKQQPWASIPLSVRKLAKLDPPCTAPKRNAGSVALPCARSGSTAQPPRTPLSYFEAYSALSTLSAAALAPGPDKRPTNIIAQQLLVRSVTNVDHRKFLEAIIQTRSNEGENTPQETTHFSQIMRNIESTLSSERIRRGGKEGVPTTSATARTREALISANIDPSVKEVSNADLVHELITRASQNLDLYSIVKLVNSKQPSTRLLEAFEGHVREIKAILLVVKSLGRVPAIQQDHRETAPPAFSGRPPPTCSPPHAPPTYTAPQRPQAPHAPQMSQAQPKRVDSRTPKGAPHMHHPTPAHQNHPASSVGANFHSVPYPLSLLPYKSWDVLHHNTPQGAICASCCKPQPLLPQQRKFFLVAERLSWGTGPVSANDRNANEEALWGVNAELEIYEPAVEDERIVVGGRQSREDALFPFASEQEAKVIMRIVAKADVLTTRTWDMWRATINEKTEGEASEKGDKDSGTVDSGREALATLNNNSRWLPSTDHTTSVKGKERAIIETLDLTSTVPSPNVPTNTPIRMQTLQDFYSILDKLERTSPMGARFLEAYAERLRDEDLEDGGRLGSRPKWNQKNMAPLLPP</sequence>
<proteinExistence type="predicted"/>
<evidence type="ECO:0000313" key="1">
    <source>
        <dbReference type="EMBL" id="KAK3681977.1"/>
    </source>
</evidence>
<protein>
    <submittedName>
        <fullName evidence="1">Uncharacterized protein</fullName>
    </submittedName>
</protein>
<comment type="caution">
    <text evidence="1">The sequence shown here is derived from an EMBL/GenBank/DDBJ whole genome shotgun (WGS) entry which is preliminary data.</text>
</comment>
<organism evidence="1 2">
    <name type="scientific">Vermiconidia calcicola</name>
    <dbReference type="NCBI Taxonomy" id="1690605"/>
    <lineage>
        <taxon>Eukaryota</taxon>
        <taxon>Fungi</taxon>
        <taxon>Dikarya</taxon>
        <taxon>Ascomycota</taxon>
        <taxon>Pezizomycotina</taxon>
        <taxon>Dothideomycetes</taxon>
        <taxon>Dothideomycetidae</taxon>
        <taxon>Mycosphaerellales</taxon>
        <taxon>Extremaceae</taxon>
        <taxon>Vermiconidia</taxon>
    </lineage>
</organism>
<name>A0ACC3MAM8_9PEZI</name>
<dbReference type="Proteomes" id="UP001281147">
    <property type="component" value="Unassembled WGS sequence"/>
</dbReference>
<keyword evidence="2" id="KW-1185">Reference proteome</keyword>
<gene>
    <name evidence="1" type="ORF">LTR37_020710</name>
</gene>
<accession>A0ACC3MAM8</accession>
<reference evidence="1" key="1">
    <citation type="submission" date="2023-07" db="EMBL/GenBank/DDBJ databases">
        <title>Black Yeasts Isolated from many extreme environments.</title>
        <authorList>
            <person name="Coleine C."/>
            <person name="Stajich J.E."/>
            <person name="Selbmann L."/>
        </authorList>
    </citation>
    <scope>NUCLEOTIDE SEQUENCE</scope>
    <source>
        <strain evidence="1">CCFEE 5714</strain>
    </source>
</reference>